<feature type="compositionally biased region" description="Acidic residues" evidence="1">
    <location>
        <begin position="114"/>
        <end position="132"/>
    </location>
</feature>
<name>A0A420IS34_9PEZI</name>
<evidence type="ECO:0000313" key="3">
    <source>
        <dbReference type="Proteomes" id="UP000285326"/>
    </source>
</evidence>
<dbReference type="Proteomes" id="UP000285326">
    <property type="component" value="Unassembled WGS sequence"/>
</dbReference>
<organism evidence="2 3">
    <name type="scientific">Golovinomyces cichoracearum</name>
    <dbReference type="NCBI Taxonomy" id="62708"/>
    <lineage>
        <taxon>Eukaryota</taxon>
        <taxon>Fungi</taxon>
        <taxon>Dikarya</taxon>
        <taxon>Ascomycota</taxon>
        <taxon>Pezizomycotina</taxon>
        <taxon>Leotiomycetes</taxon>
        <taxon>Erysiphales</taxon>
        <taxon>Erysiphaceae</taxon>
        <taxon>Golovinomyces</taxon>
    </lineage>
</organism>
<protein>
    <submittedName>
        <fullName evidence="2">Uncharacterized protein</fullName>
    </submittedName>
</protein>
<sequence>MNVADGTSAQLTHYFEFEIGVLGVWRKVEAFVRPFSSENIDDMHLIWGIPWLHEFNAIKRRKKSIIEIGDPERGERVIKLQGPEFMTSEHHKLVLYPRDKPKNFVSLYQRNSSDDEPAESESEFEDSSDEPSGELNRSKQVDKRRKHLANYCSGLKLDNESNAEALYARESSNLIKNNDAGPSCFMPGSKIENESMQVRNNDKEKVLKYPVER</sequence>
<proteinExistence type="predicted"/>
<accession>A0A420IS34</accession>
<evidence type="ECO:0000313" key="2">
    <source>
        <dbReference type="EMBL" id="RKF77345.1"/>
    </source>
</evidence>
<reference evidence="2 3" key="1">
    <citation type="journal article" date="2018" name="BMC Genomics">
        <title>Comparative genome analyses reveal sequence features reflecting distinct modes of host-adaptation between dicot and monocot powdery mildew.</title>
        <authorList>
            <person name="Wu Y."/>
            <person name="Ma X."/>
            <person name="Pan Z."/>
            <person name="Kale S.D."/>
            <person name="Song Y."/>
            <person name="King H."/>
            <person name="Zhang Q."/>
            <person name="Presley C."/>
            <person name="Deng X."/>
            <person name="Wei C.I."/>
            <person name="Xiao S."/>
        </authorList>
    </citation>
    <scope>NUCLEOTIDE SEQUENCE [LARGE SCALE GENOMIC DNA]</scope>
    <source>
        <strain evidence="2">UMSG1</strain>
    </source>
</reference>
<gene>
    <name evidence="2" type="ORF">GcM1_220050b</name>
</gene>
<dbReference type="EMBL" id="MCBS01022033">
    <property type="protein sequence ID" value="RKF77345.1"/>
    <property type="molecule type" value="Genomic_DNA"/>
</dbReference>
<feature type="region of interest" description="Disordered" evidence="1">
    <location>
        <begin position="110"/>
        <end position="143"/>
    </location>
</feature>
<comment type="caution">
    <text evidence="2">The sequence shown here is derived from an EMBL/GenBank/DDBJ whole genome shotgun (WGS) entry which is preliminary data.</text>
</comment>
<dbReference type="AlphaFoldDB" id="A0A420IS34"/>
<evidence type="ECO:0000256" key="1">
    <source>
        <dbReference type="SAM" id="MobiDB-lite"/>
    </source>
</evidence>